<dbReference type="GO" id="GO:0046872">
    <property type="term" value="F:metal ion binding"/>
    <property type="evidence" value="ECO:0007669"/>
    <property type="project" value="InterPro"/>
</dbReference>
<dbReference type="InterPro" id="IPR029052">
    <property type="entry name" value="Metallo-depent_PP-like"/>
</dbReference>
<dbReference type="Pfam" id="PF00149">
    <property type="entry name" value="Metallophos"/>
    <property type="match status" value="1"/>
</dbReference>
<dbReference type="InterPro" id="IPR006146">
    <property type="entry name" value="5'-Nucleotdase_CS"/>
</dbReference>
<dbReference type="FunFam" id="3.90.780.10:FF:000004">
    <property type="entry name" value="UDP-sugar hydrolase, putative"/>
    <property type="match status" value="1"/>
</dbReference>
<dbReference type="PRINTS" id="PR01607">
    <property type="entry name" value="APYRASEFAMLY"/>
</dbReference>
<dbReference type="GO" id="GO:0030288">
    <property type="term" value="C:outer membrane-bounded periplasmic space"/>
    <property type="evidence" value="ECO:0007669"/>
    <property type="project" value="TreeGrafter"/>
</dbReference>
<dbReference type="Pfam" id="PF02872">
    <property type="entry name" value="5_nucleotid_C"/>
    <property type="match status" value="1"/>
</dbReference>
<keyword evidence="6" id="KW-0547">Nucleotide-binding</keyword>
<reference evidence="9 10" key="1">
    <citation type="submission" date="2020-03" db="EMBL/GenBank/DDBJ databases">
        <title>Soil Listeria distribution.</title>
        <authorList>
            <person name="Liao J."/>
            <person name="Wiedmann M."/>
        </authorList>
    </citation>
    <scope>NUCLEOTIDE SEQUENCE [LARGE SCALE GENOMIC DNA]</scope>
    <source>
        <strain evidence="9 10">FSL L7-1523</strain>
    </source>
</reference>
<evidence type="ECO:0000256" key="2">
    <source>
        <dbReference type="ARBA" id="ARBA00022512"/>
    </source>
</evidence>
<dbReference type="SUPFAM" id="SSF55816">
    <property type="entry name" value="5'-nucleotidase (syn. UDP-sugar hydrolase), C-terminal domain"/>
    <property type="match status" value="1"/>
</dbReference>
<organism evidence="9 10">
    <name type="scientific">Listeria weihenstephanensis</name>
    <dbReference type="NCBI Taxonomy" id="1006155"/>
    <lineage>
        <taxon>Bacteria</taxon>
        <taxon>Bacillati</taxon>
        <taxon>Bacillota</taxon>
        <taxon>Bacilli</taxon>
        <taxon>Bacillales</taxon>
        <taxon>Listeriaceae</taxon>
        <taxon>Listeria</taxon>
    </lineage>
</organism>
<dbReference type="Pfam" id="PF00746">
    <property type="entry name" value="Gram_pos_anchor"/>
    <property type="match status" value="1"/>
</dbReference>
<dbReference type="InterPro" id="IPR019931">
    <property type="entry name" value="LPXTG_anchor"/>
</dbReference>
<dbReference type="InterPro" id="IPR008334">
    <property type="entry name" value="5'-Nucleotdase_C"/>
</dbReference>
<dbReference type="Gene3D" id="3.90.780.10">
    <property type="entry name" value="5'-Nucleotidase, C-terminal domain"/>
    <property type="match status" value="1"/>
</dbReference>
<keyword evidence="3" id="KW-0964">Secreted</keyword>
<proteinExistence type="inferred from homology"/>
<feature type="chain" id="PRO_5039748509" evidence="6">
    <location>
        <begin position="30"/>
        <end position="774"/>
    </location>
</feature>
<comment type="subcellular location">
    <subcellularLocation>
        <location evidence="1">Secreted</location>
        <location evidence="1">Cell wall</location>
        <topology evidence="1">Peptidoglycan-anchor</topology>
    </subcellularLocation>
</comment>
<feature type="signal peptide" evidence="6">
    <location>
        <begin position="1"/>
        <end position="29"/>
    </location>
</feature>
<keyword evidence="2" id="KW-0134">Cell wall</keyword>
<evidence type="ECO:0000256" key="3">
    <source>
        <dbReference type="ARBA" id="ARBA00022525"/>
    </source>
</evidence>
<evidence type="ECO:0000256" key="6">
    <source>
        <dbReference type="RuleBase" id="RU362119"/>
    </source>
</evidence>
<gene>
    <name evidence="9" type="ORF">HB943_07890</name>
</gene>
<evidence type="ECO:0000256" key="5">
    <source>
        <dbReference type="ARBA" id="ARBA00023088"/>
    </source>
</evidence>
<dbReference type="Pfam" id="PF17936">
    <property type="entry name" value="Big_6"/>
    <property type="match status" value="1"/>
</dbReference>
<keyword evidence="4 6" id="KW-0732">Signal</keyword>
<dbReference type="PROSITE" id="PS50847">
    <property type="entry name" value="GRAM_POS_ANCHORING"/>
    <property type="match status" value="1"/>
</dbReference>
<dbReference type="PANTHER" id="PTHR11575:SF24">
    <property type="entry name" value="5'-NUCLEOTIDASE"/>
    <property type="match status" value="1"/>
</dbReference>
<evidence type="ECO:0000256" key="4">
    <source>
        <dbReference type="ARBA" id="ARBA00022729"/>
    </source>
</evidence>
<dbReference type="GO" id="GO:0000166">
    <property type="term" value="F:nucleotide binding"/>
    <property type="evidence" value="ECO:0007669"/>
    <property type="project" value="UniProtKB-KW"/>
</dbReference>
<accession>A0A841Z5J5</accession>
<evidence type="ECO:0000256" key="1">
    <source>
        <dbReference type="ARBA" id="ARBA00004168"/>
    </source>
</evidence>
<protein>
    <submittedName>
        <fullName evidence="9">LPXTG cell wall anchor domain-containing protein</fullName>
    </submittedName>
</protein>
<sequence>MNVKKFYKKGLKVVLAAGLVVGIGSTAFSGEGGAVEAAVDPNLVPVQILGVNDFHGALDTPSSSPLGKIGGADYLATNLNNTEAAFLTANGLADNTAGNSVRVQAGDMVGASPAVSGLLQDEPTIKVLNRMKFEIGTLGNHEFDEGLSEYKRILDGGDTTGFNEITQNYDHEASDMSIVVANVVNKSDGAIPYGFKPYEIKNMGGVDVGFIGVVTTEIPSLVLANHIQDFNFLDEAETIAKYSAELQAKGVKAIVVLSHVPALTPGNPTNGEGAVSGAAVDMINKVNQIAPNNSVDLVLAGHNHQYTNGKVGNTRLVQSYNNGKAYSNVTGVLNKTTKDFETTPSAEIKYNLQDVTPDVAVRSVIDEAYALVNPVISKPIGQMDSAVMTRDTNADNESPLGNLITDGQREMAKQAGIAVDFAMTNNGGIRSDLVGTAANGSFAVTWGAAQAVQPFGNILQVVELSGADIIEALNQQYDESEKYFLQVSGLKYTYTKNDAGEKRVVDVMKEDGTKLDTATTYRVVINDFLFGGGDSFSAFTKGKQVDVIDPDTDTFINYIQSQSKLVTPELGRKTFKTEAEIAKEKEDAAIQAITEGTVFVSYKEKDAVFKGKTVPGATVTVDTLAVKAKAAPVVADADGNFEIDMSGENLKEGDTFGVTITDADGYSKAFTVAVMAADPIDNGNGGEEVPGDGNGSEVIPPIVDNGNGGTTTPEAIIPPTTGSVETGQTPSTVVPVQDQNSNLPQTGDENQTGAMLGGLVLVGIAVHYLRRKTA</sequence>
<dbReference type="PROSITE" id="PS00786">
    <property type="entry name" value="5_NUCLEOTIDASE_2"/>
    <property type="match status" value="1"/>
</dbReference>
<name>A0A841Z5J5_9LIST</name>
<dbReference type="NCBIfam" id="TIGR01167">
    <property type="entry name" value="LPXTG_anchor"/>
    <property type="match status" value="1"/>
</dbReference>
<evidence type="ECO:0000256" key="7">
    <source>
        <dbReference type="SAM" id="MobiDB-lite"/>
    </source>
</evidence>
<dbReference type="Gene3D" id="3.60.21.10">
    <property type="match status" value="1"/>
</dbReference>
<keyword evidence="6" id="KW-0378">Hydrolase</keyword>
<feature type="compositionally biased region" description="Polar residues" evidence="7">
    <location>
        <begin position="723"/>
        <end position="751"/>
    </location>
</feature>
<dbReference type="FunFam" id="3.60.21.10:FF:000052">
    <property type="entry name" value="Endonuclease YhcR"/>
    <property type="match status" value="1"/>
</dbReference>
<comment type="caution">
    <text evidence="9">The sequence shown here is derived from an EMBL/GenBank/DDBJ whole genome shotgun (WGS) entry which is preliminary data.</text>
</comment>
<feature type="compositionally biased region" description="Low complexity" evidence="7">
    <location>
        <begin position="710"/>
        <end position="722"/>
    </location>
</feature>
<dbReference type="InterPro" id="IPR006179">
    <property type="entry name" value="5_nucleotidase/apyrase"/>
</dbReference>
<dbReference type="GO" id="GO:0008768">
    <property type="term" value="F:UDP-sugar diphosphatase activity"/>
    <property type="evidence" value="ECO:0007669"/>
    <property type="project" value="TreeGrafter"/>
</dbReference>
<dbReference type="InterPro" id="IPR004843">
    <property type="entry name" value="Calcineurin-like_PHP"/>
</dbReference>
<evidence type="ECO:0000259" key="8">
    <source>
        <dbReference type="PROSITE" id="PS50847"/>
    </source>
</evidence>
<dbReference type="GO" id="GO:0009166">
    <property type="term" value="P:nucleotide catabolic process"/>
    <property type="evidence" value="ECO:0007669"/>
    <property type="project" value="InterPro"/>
</dbReference>
<dbReference type="EMBL" id="JAARRL010000010">
    <property type="protein sequence ID" value="MBC1500524.1"/>
    <property type="molecule type" value="Genomic_DNA"/>
</dbReference>
<feature type="region of interest" description="Disordered" evidence="7">
    <location>
        <begin position="683"/>
        <end position="751"/>
    </location>
</feature>
<dbReference type="PANTHER" id="PTHR11575">
    <property type="entry name" value="5'-NUCLEOTIDASE-RELATED"/>
    <property type="match status" value="1"/>
</dbReference>
<evidence type="ECO:0000313" key="9">
    <source>
        <dbReference type="EMBL" id="MBC1500524.1"/>
    </source>
</evidence>
<dbReference type="SUPFAM" id="SSF56300">
    <property type="entry name" value="Metallo-dependent phosphatases"/>
    <property type="match status" value="1"/>
</dbReference>
<dbReference type="Proteomes" id="UP000564536">
    <property type="component" value="Unassembled WGS sequence"/>
</dbReference>
<dbReference type="GO" id="GO:0008253">
    <property type="term" value="F:5'-nucleotidase activity"/>
    <property type="evidence" value="ECO:0007669"/>
    <property type="project" value="TreeGrafter"/>
</dbReference>
<keyword evidence="5" id="KW-0572">Peptidoglycan-anchor</keyword>
<evidence type="ECO:0000313" key="10">
    <source>
        <dbReference type="Proteomes" id="UP000564536"/>
    </source>
</evidence>
<dbReference type="InterPro" id="IPR041498">
    <property type="entry name" value="Big_6"/>
</dbReference>
<comment type="similarity">
    <text evidence="6">Belongs to the 5'-nucleotidase family.</text>
</comment>
<feature type="domain" description="Gram-positive cocci surface proteins LPxTG" evidence="8">
    <location>
        <begin position="743"/>
        <end position="774"/>
    </location>
</feature>
<dbReference type="AlphaFoldDB" id="A0A841Z5J5"/>
<dbReference type="InterPro" id="IPR036907">
    <property type="entry name" value="5'-Nucleotdase_C_sf"/>
</dbReference>
<feature type="compositionally biased region" description="Gly residues" evidence="7">
    <location>
        <begin position="683"/>
        <end position="694"/>
    </location>
</feature>